<dbReference type="EMBL" id="VBWN01000004">
    <property type="protein sequence ID" value="TLF42118.1"/>
    <property type="molecule type" value="Genomic_DNA"/>
</dbReference>
<sequence>MELLLVGRSLPRLQQGRALKPRFLRVQSRAHSVPSPAGRRLWSLARPGTYCPSFFELFGIH</sequence>
<name>A0A5R8LXQ6_LACZE</name>
<evidence type="ECO:0000313" key="2">
    <source>
        <dbReference type="Proteomes" id="UP000307781"/>
    </source>
</evidence>
<gene>
    <name evidence="1" type="ORF">FEI14_07435</name>
</gene>
<dbReference type="AlphaFoldDB" id="A0A5R8LXQ6"/>
<evidence type="ECO:0000313" key="1">
    <source>
        <dbReference type="EMBL" id="TLF42118.1"/>
    </source>
</evidence>
<reference evidence="1 2" key="1">
    <citation type="submission" date="2019-05" db="EMBL/GenBank/DDBJ databases">
        <title>Genome-based reclassification of Lactobacillus casei as Lactobacillus casei subsp. casei. subsp.nov., description of Lactobacillus casei subsp. zeae subsp. nov., and emended description of Lactobacillus casei.</title>
        <authorList>
            <person name="Huang C.-H."/>
        </authorList>
    </citation>
    <scope>NUCLEOTIDE SEQUENCE [LARGE SCALE GENOMIC DNA]</scope>
    <source>
        <strain evidence="1 2">CRBIP24.58</strain>
    </source>
</reference>
<organism evidence="1 2">
    <name type="scientific">Lacticaseibacillus zeae</name>
    <name type="common">Lactobacillus zeae</name>
    <dbReference type="NCBI Taxonomy" id="57037"/>
    <lineage>
        <taxon>Bacteria</taxon>
        <taxon>Bacillati</taxon>
        <taxon>Bacillota</taxon>
        <taxon>Bacilli</taxon>
        <taxon>Lactobacillales</taxon>
        <taxon>Lactobacillaceae</taxon>
        <taxon>Lacticaseibacillus</taxon>
    </lineage>
</organism>
<protein>
    <submittedName>
        <fullName evidence="1">Uncharacterized protein</fullName>
    </submittedName>
</protein>
<accession>A0A5R8LXQ6</accession>
<proteinExistence type="predicted"/>
<dbReference type="Proteomes" id="UP000307781">
    <property type="component" value="Unassembled WGS sequence"/>
</dbReference>
<comment type="caution">
    <text evidence="1">The sequence shown here is derived from an EMBL/GenBank/DDBJ whole genome shotgun (WGS) entry which is preliminary data.</text>
</comment>